<dbReference type="AlphaFoldDB" id="A0A084WQS2"/>
<protein>
    <submittedName>
        <fullName evidence="1 2">Uncharacterized protein</fullName>
    </submittedName>
</protein>
<dbReference type="Proteomes" id="UP000030765">
    <property type="component" value="Unassembled WGS sequence"/>
</dbReference>
<dbReference type="EnsemblMetazoa" id="ASIC020834-RA">
    <property type="protein sequence ID" value="ASIC020834-PA"/>
    <property type="gene ID" value="ASIC020834"/>
</dbReference>
<accession>A0A084WQS2</accession>
<reference evidence="2" key="2">
    <citation type="submission" date="2020-05" db="UniProtKB">
        <authorList>
            <consortium name="EnsemblMetazoa"/>
        </authorList>
    </citation>
    <scope>IDENTIFICATION</scope>
</reference>
<reference evidence="1 3" key="1">
    <citation type="journal article" date="2014" name="BMC Genomics">
        <title>Genome sequence of Anopheles sinensis provides insight into genetics basis of mosquito competence for malaria parasites.</title>
        <authorList>
            <person name="Zhou D."/>
            <person name="Zhang D."/>
            <person name="Ding G."/>
            <person name="Shi L."/>
            <person name="Hou Q."/>
            <person name="Ye Y."/>
            <person name="Xu Y."/>
            <person name="Zhou H."/>
            <person name="Xiong C."/>
            <person name="Li S."/>
            <person name="Yu J."/>
            <person name="Hong S."/>
            <person name="Yu X."/>
            <person name="Zou P."/>
            <person name="Chen C."/>
            <person name="Chang X."/>
            <person name="Wang W."/>
            <person name="Lv Y."/>
            <person name="Sun Y."/>
            <person name="Ma L."/>
            <person name="Shen B."/>
            <person name="Zhu C."/>
        </authorList>
    </citation>
    <scope>NUCLEOTIDE SEQUENCE [LARGE SCALE GENOMIC DNA]</scope>
</reference>
<sequence>MQTPAAWIPVLLAALSSRGFYDDIGSRARRNGIGISAHAAFCCSPRSVELAGAPLRRSRAAPQCDRDARDAETCVRVSVPNALCQKNTATLLCPT</sequence>
<gene>
    <name evidence="1" type="ORF">ZHAS_00020834</name>
</gene>
<evidence type="ECO:0000313" key="3">
    <source>
        <dbReference type="Proteomes" id="UP000030765"/>
    </source>
</evidence>
<dbReference type="EMBL" id="KE525398">
    <property type="protein sequence ID" value="KFB52566.1"/>
    <property type="molecule type" value="Genomic_DNA"/>
</dbReference>
<name>A0A084WQS2_ANOSI</name>
<organism evidence="1">
    <name type="scientific">Anopheles sinensis</name>
    <name type="common">Mosquito</name>
    <dbReference type="NCBI Taxonomy" id="74873"/>
    <lineage>
        <taxon>Eukaryota</taxon>
        <taxon>Metazoa</taxon>
        <taxon>Ecdysozoa</taxon>
        <taxon>Arthropoda</taxon>
        <taxon>Hexapoda</taxon>
        <taxon>Insecta</taxon>
        <taxon>Pterygota</taxon>
        <taxon>Neoptera</taxon>
        <taxon>Endopterygota</taxon>
        <taxon>Diptera</taxon>
        <taxon>Nematocera</taxon>
        <taxon>Culicoidea</taxon>
        <taxon>Culicidae</taxon>
        <taxon>Anophelinae</taxon>
        <taxon>Anopheles</taxon>
    </lineage>
</organism>
<keyword evidence="3" id="KW-1185">Reference proteome</keyword>
<evidence type="ECO:0000313" key="1">
    <source>
        <dbReference type="EMBL" id="KFB52566.1"/>
    </source>
</evidence>
<evidence type="ECO:0000313" key="2">
    <source>
        <dbReference type="EnsemblMetazoa" id="ASIC020834-PA"/>
    </source>
</evidence>
<dbReference type="VEuPathDB" id="VectorBase:ASIC020834"/>
<proteinExistence type="predicted"/>
<dbReference type="EMBL" id="ATLV01025688">
    <property type="status" value="NOT_ANNOTATED_CDS"/>
    <property type="molecule type" value="Genomic_DNA"/>
</dbReference>